<dbReference type="EMBL" id="CAUYUJ010014125">
    <property type="protein sequence ID" value="CAK0837261.1"/>
    <property type="molecule type" value="Genomic_DNA"/>
</dbReference>
<feature type="transmembrane region" description="Helical" evidence="2">
    <location>
        <begin position="483"/>
        <end position="509"/>
    </location>
</feature>
<feature type="compositionally biased region" description="Basic residues" evidence="1">
    <location>
        <begin position="147"/>
        <end position="159"/>
    </location>
</feature>
<feature type="region of interest" description="Disordered" evidence="1">
    <location>
        <begin position="147"/>
        <end position="187"/>
    </location>
</feature>
<keyword evidence="2" id="KW-1133">Transmembrane helix</keyword>
<feature type="region of interest" description="Disordered" evidence="1">
    <location>
        <begin position="205"/>
        <end position="229"/>
    </location>
</feature>
<accession>A0ABN9SXF7</accession>
<feature type="compositionally biased region" description="Basic residues" evidence="1">
    <location>
        <begin position="641"/>
        <end position="652"/>
    </location>
</feature>
<keyword evidence="2" id="KW-0472">Membrane</keyword>
<feature type="compositionally biased region" description="Polar residues" evidence="1">
    <location>
        <begin position="622"/>
        <end position="631"/>
    </location>
</feature>
<keyword evidence="2" id="KW-0812">Transmembrane</keyword>
<feature type="transmembrane region" description="Helical" evidence="2">
    <location>
        <begin position="451"/>
        <end position="471"/>
    </location>
</feature>
<evidence type="ECO:0000313" key="4">
    <source>
        <dbReference type="Proteomes" id="UP001189429"/>
    </source>
</evidence>
<feature type="transmembrane region" description="Helical" evidence="2">
    <location>
        <begin position="516"/>
        <end position="539"/>
    </location>
</feature>
<feature type="compositionally biased region" description="Polar residues" evidence="1">
    <location>
        <begin position="346"/>
        <end position="356"/>
    </location>
</feature>
<name>A0ABN9SXF7_9DINO</name>
<evidence type="ECO:0000256" key="2">
    <source>
        <dbReference type="SAM" id="Phobius"/>
    </source>
</evidence>
<protein>
    <submittedName>
        <fullName evidence="3">Uncharacterized protein</fullName>
    </submittedName>
</protein>
<keyword evidence="4" id="KW-1185">Reference proteome</keyword>
<proteinExistence type="predicted"/>
<reference evidence="3" key="1">
    <citation type="submission" date="2023-10" db="EMBL/GenBank/DDBJ databases">
        <authorList>
            <person name="Chen Y."/>
            <person name="Shah S."/>
            <person name="Dougan E. K."/>
            <person name="Thang M."/>
            <person name="Chan C."/>
        </authorList>
    </citation>
    <scope>NUCLEOTIDE SEQUENCE [LARGE SCALE GENOMIC DNA]</scope>
</reference>
<comment type="caution">
    <text evidence="3">The sequence shown here is derived from an EMBL/GenBank/DDBJ whole genome shotgun (WGS) entry which is preliminary data.</text>
</comment>
<organism evidence="3 4">
    <name type="scientific">Prorocentrum cordatum</name>
    <dbReference type="NCBI Taxonomy" id="2364126"/>
    <lineage>
        <taxon>Eukaryota</taxon>
        <taxon>Sar</taxon>
        <taxon>Alveolata</taxon>
        <taxon>Dinophyceae</taxon>
        <taxon>Prorocentrales</taxon>
        <taxon>Prorocentraceae</taxon>
        <taxon>Prorocentrum</taxon>
    </lineage>
</organism>
<gene>
    <name evidence="3" type="ORF">PCOR1329_LOCUS33506</name>
</gene>
<feature type="region of interest" description="Disordered" evidence="1">
    <location>
        <begin position="312"/>
        <end position="361"/>
    </location>
</feature>
<feature type="region of interest" description="Disordered" evidence="1">
    <location>
        <begin position="615"/>
        <end position="700"/>
    </location>
</feature>
<dbReference type="Proteomes" id="UP001189429">
    <property type="component" value="Unassembled WGS sequence"/>
</dbReference>
<evidence type="ECO:0000256" key="1">
    <source>
        <dbReference type="SAM" id="MobiDB-lite"/>
    </source>
</evidence>
<sequence>MPWRDILAFDFWLERQPLRHEIRHGQTDHIGFRRCPRLRQVFAGLGGQTTFANGHRRSRRWQVYCPIPVTAVTDLDPFVQSVSQYVGRRVWHQVLLAFNLLARLLPPNPSEEDVRLLRRSMAQISTEVMHQTDLECHAVLFRAPAHKRSHVPRKPRRVSRQSSWEAMVAGSSRGSPKGGQTPVRSDVPLVGYRHRPALVLSQRAPSDTLRHQGRPGRVGADSQARKRPRVRRVVHVGSSGLFSPTDELLLDAADDSPVLSFSFAPIGPGESPLNEAGFSDGLQPLSLFRSDSIQNLELNQDSNRWHITVGAAEHSSRPMPDFSEASGISSPMHDDEPPSPEKPQQARWNPNRGSQRLSTASASSSLAALEAPLLGHARGDRRRRRLPACLAWGFCEDLWGSAEAWFRLLCTPCQAAYRGYLRTLRGISALGGVGRQSGLFLRHRKPRGSQVTTLLCLLLWLLVATMLFIAQSTVLFRLGRHHYSFFAALLSPPFAEIMALVHGVMFVCGATDGSTVCMFVVASISSMAVALICRINAVFYVNMDAIYVEGLLHVMAEYGIAFASKVFICRLVNMMIAYAEAEPVLDPSAGHEADHAWVREHVLFRARSGRAASPLRQRVGSDMSSGWTSTEEAADWTATMRMRRRCRSHPRGAPRGQEDDDSPSQHESRQVSPSQFESHPEFFPQTSGGSLSDSPRAHQD</sequence>
<evidence type="ECO:0000313" key="3">
    <source>
        <dbReference type="EMBL" id="CAK0837261.1"/>
    </source>
</evidence>
<feature type="compositionally biased region" description="Polar residues" evidence="1">
    <location>
        <begin position="684"/>
        <end position="693"/>
    </location>
</feature>